<name>A0A9X6RL30_HYPEX</name>
<keyword evidence="2" id="KW-1185">Reference proteome</keyword>
<evidence type="ECO:0000313" key="2">
    <source>
        <dbReference type="Proteomes" id="UP000192578"/>
    </source>
</evidence>
<sequence length="144" mass="15903">MAEMQDICKGKVDAVLLAATATIRRSARDIRFPSQEELELLGAPLMTDGVSATIEKKPAAITFLTGRLSLLVAHQALFLFKNCLAAPKMLHLLRCSRTRRRPDKLVEFDIIIRSSLAVITNTAMTDAVYKQTSLRVSKSGFGIR</sequence>
<dbReference type="OrthoDB" id="2016582at2759"/>
<reference evidence="2" key="1">
    <citation type="submission" date="2017-01" db="EMBL/GenBank/DDBJ databases">
        <title>Comparative genomics of anhydrobiosis in the tardigrade Hypsibius dujardini.</title>
        <authorList>
            <person name="Yoshida Y."/>
            <person name="Koutsovoulos G."/>
            <person name="Laetsch D."/>
            <person name="Stevens L."/>
            <person name="Kumar S."/>
            <person name="Horikawa D."/>
            <person name="Ishino K."/>
            <person name="Komine S."/>
            <person name="Tomita M."/>
            <person name="Blaxter M."/>
            <person name="Arakawa K."/>
        </authorList>
    </citation>
    <scope>NUCLEOTIDE SEQUENCE [LARGE SCALE GENOMIC DNA]</scope>
    <source>
        <strain evidence="2">Z151</strain>
    </source>
</reference>
<accession>A0A9X6RL30</accession>
<organism evidence="1 2">
    <name type="scientific">Hypsibius exemplaris</name>
    <name type="common">Freshwater tardigrade</name>
    <dbReference type="NCBI Taxonomy" id="2072580"/>
    <lineage>
        <taxon>Eukaryota</taxon>
        <taxon>Metazoa</taxon>
        <taxon>Ecdysozoa</taxon>
        <taxon>Tardigrada</taxon>
        <taxon>Eutardigrada</taxon>
        <taxon>Parachela</taxon>
        <taxon>Hypsibioidea</taxon>
        <taxon>Hypsibiidae</taxon>
        <taxon>Hypsibius</taxon>
    </lineage>
</organism>
<dbReference type="EMBL" id="MTYJ01000238">
    <property type="protein sequence ID" value="OWA51754.1"/>
    <property type="molecule type" value="Genomic_DNA"/>
</dbReference>
<comment type="caution">
    <text evidence="1">The sequence shown here is derived from an EMBL/GenBank/DDBJ whole genome shotgun (WGS) entry which is preliminary data.</text>
</comment>
<dbReference type="AlphaFoldDB" id="A0A9X6RL30"/>
<dbReference type="Proteomes" id="UP000192578">
    <property type="component" value="Unassembled WGS sequence"/>
</dbReference>
<evidence type="ECO:0000313" key="1">
    <source>
        <dbReference type="EMBL" id="OWA51754.1"/>
    </source>
</evidence>
<gene>
    <name evidence="1" type="ORF">BV898_16224</name>
</gene>
<protein>
    <submittedName>
        <fullName evidence="1">Uncharacterized protein</fullName>
    </submittedName>
</protein>
<proteinExistence type="predicted"/>